<keyword evidence="11" id="KW-1185">Reference proteome</keyword>
<dbReference type="SUPFAM" id="SSF51735">
    <property type="entry name" value="NAD(P)-binding Rossmann-fold domains"/>
    <property type="match status" value="1"/>
</dbReference>
<dbReference type="PANTHER" id="PTHR43238:SF1">
    <property type="entry name" value="GDP-L-FUCOSE SYNTHASE"/>
    <property type="match status" value="1"/>
</dbReference>
<keyword evidence="5" id="KW-0521">NADP</keyword>
<evidence type="ECO:0000256" key="7">
    <source>
        <dbReference type="ARBA" id="ARBA00023235"/>
    </source>
</evidence>
<comment type="similarity">
    <text evidence="3">Belongs to the NAD(P)-dependent epimerase/dehydratase family. Fucose synthase subfamily.</text>
</comment>
<dbReference type="Pfam" id="PF01370">
    <property type="entry name" value="Epimerase"/>
    <property type="match status" value="1"/>
</dbReference>
<comment type="pathway">
    <text evidence="2">Nucleotide-sugar biosynthesis; GDP-L-fucose biosynthesis via de novo pathway; GDP-L-fucose from GDP-alpha-D-mannose: step 2/2.</text>
</comment>
<dbReference type="Proteomes" id="UP001153954">
    <property type="component" value="Unassembled WGS sequence"/>
</dbReference>
<dbReference type="InterPro" id="IPR001509">
    <property type="entry name" value="Epimerase_deHydtase"/>
</dbReference>
<name>A0AAU9TGC6_EUPED</name>
<dbReference type="Gene3D" id="3.90.25.10">
    <property type="entry name" value="UDP-galactose 4-epimerase, domain 1"/>
    <property type="match status" value="1"/>
</dbReference>
<evidence type="ECO:0000256" key="1">
    <source>
        <dbReference type="ARBA" id="ARBA00002870"/>
    </source>
</evidence>
<keyword evidence="7" id="KW-0413">Isomerase</keyword>
<dbReference type="EC" id="1.1.1.271" evidence="4"/>
<evidence type="ECO:0000256" key="4">
    <source>
        <dbReference type="ARBA" id="ARBA00012371"/>
    </source>
</evidence>
<evidence type="ECO:0000256" key="8">
    <source>
        <dbReference type="ARBA" id="ARBA00032995"/>
    </source>
</evidence>
<feature type="domain" description="NAD-dependent epimerase/dehydratase" evidence="9">
    <location>
        <begin position="8"/>
        <end position="242"/>
    </location>
</feature>
<dbReference type="Gene3D" id="3.40.50.720">
    <property type="entry name" value="NAD(P)-binding Rossmann-like Domain"/>
    <property type="match status" value="1"/>
</dbReference>
<dbReference type="InterPro" id="IPR028614">
    <property type="entry name" value="GDP_fucose/colitose_synth"/>
</dbReference>
<organism evidence="10 11">
    <name type="scientific">Euphydryas editha</name>
    <name type="common">Edith's checkerspot</name>
    <dbReference type="NCBI Taxonomy" id="104508"/>
    <lineage>
        <taxon>Eukaryota</taxon>
        <taxon>Metazoa</taxon>
        <taxon>Ecdysozoa</taxon>
        <taxon>Arthropoda</taxon>
        <taxon>Hexapoda</taxon>
        <taxon>Insecta</taxon>
        <taxon>Pterygota</taxon>
        <taxon>Neoptera</taxon>
        <taxon>Endopterygota</taxon>
        <taxon>Lepidoptera</taxon>
        <taxon>Glossata</taxon>
        <taxon>Ditrysia</taxon>
        <taxon>Papilionoidea</taxon>
        <taxon>Nymphalidae</taxon>
        <taxon>Nymphalinae</taxon>
        <taxon>Euphydryas</taxon>
    </lineage>
</organism>
<accession>A0AAU9TGC6</accession>
<dbReference type="CDD" id="cd05239">
    <property type="entry name" value="GDP_FS_SDR_e"/>
    <property type="match status" value="1"/>
</dbReference>
<dbReference type="PANTHER" id="PTHR43238">
    <property type="entry name" value="GDP-L-FUCOSE SYNTHASE"/>
    <property type="match status" value="1"/>
</dbReference>
<dbReference type="InterPro" id="IPR036291">
    <property type="entry name" value="NAD(P)-bd_dom_sf"/>
</dbReference>
<evidence type="ECO:0000259" key="9">
    <source>
        <dbReference type="Pfam" id="PF01370"/>
    </source>
</evidence>
<dbReference type="HAMAP" id="MF_00956">
    <property type="entry name" value="GDP_fucose_synth"/>
    <property type="match status" value="1"/>
</dbReference>
<gene>
    <name evidence="10" type="ORF">EEDITHA_LOCUS1672</name>
</gene>
<evidence type="ECO:0000313" key="11">
    <source>
        <dbReference type="Proteomes" id="UP001153954"/>
    </source>
</evidence>
<comment type="function">
    <text evidence="1">Catalyzes the two-step NADP-dependent conversion of GDP-4-dehydro-6-deoxy-D-mannose to GDP-fucose, involving an epimerase and a reductase reaction.</text>
</comment>
<dbReference type="AlphaFoldDB" id="A0AAU9TGC6"/>
<evidence type="ECO:0000256" key="5">
    <source>
        <dbReference type="ARBA" id="ARBA00022857"/>
    </source>
</evidence>
<dbReference type="GO" id="GO:0050577">
    <property type="term" value="F:GDP-L-fucose synthase activity"/>
    <property type="evidence" value="ECO:0007669"/>
    <property type="project" value="UniProtKB-EC"/>
</dbReference>
<evidence type="ECO:0000256" key="3">
    <source>
        <dbReference type="ARBA" id="ARBA00005959"/>
    </source>
</evidence>
<dbReference type="GO" id="GO:0016853">
    <property type="term" value="F:isomerase activity"/>
    <property type="evidence" value="ECO:0007669"/>
    <property type="project" value="UniProtKB-KW"/>
</dbReference>
<protein>
    <recommendedName>
        <fullName evidence="4">GDP-L-fucose synthase</fullName>
        <ecNumber evidence="4">1.1.1.271</ecNumber>
    </recommendedName>
    <alternativeName>
        <fullName evidence="8">GDP-4-keto-6-deoxy-D-mannose-3,5-epimerase-4-reductase</fullName>
    </alternativeName>
</protein>
<sequence length="325" mass="36667">MSGEKNVILVTGGSGLVGQAIKTVVEEERRQDAVRASKESWIFCSSKDADLRDKAQTDALFEKHKPTHVIHLAAIVGGLFENMAHNLEFFRENMAINDNVLNACFKNDVKKVVSCLSTCIFPDKITYPIDETMVHNGLPHPSNYGYSYAKRMVDILNRGYHEQHGCMFTSVIPCNVFGAHDNYSVSAAHVVPALVRRMHDAVLAGDKTFTVLGTGKPLRQFIYSLDLAKLMLWVLRNYNSVEPIILSVDEEDEVTISDVAEAIKKAHNYQGEIVYDTTKADGQYKKTASNKKLRSLYKDFTFTPFEKAIQESVKWFIENREHARL</sequence>
<proteinExistence type="inferred from homology"/>
<keyword evidence="6" id="KW-0560">Oxidoreductase</keyword>
<evidence type="ECO:0000256" key="2">
    <source>
        <dbReference type="ARBA" id="ARBA00004883"/>
    </source>
</evidence>
<reference evidence="10" key="1">
    <citation type="submission" date="2022-03" db="EMBL/GenBank/DDBJ databases">
        <authorList>
            <person name="Tunstrom K."/>
        </authorList>
    </citation>
    <scope>NUCLEOTIDE SEQUENCE</scope>
</reference>
<evidence type="ECO:0000313" key="10">
    <source>
        <dbReference type="EMBL" id="CAH2085167.1"/>
    </source>
</evidence>
<comment type="caution">
    <text evidence="10">The sequence shown here is derived from an EMBL/GenBank/DDBJ whole genome shotgun (WGS) entry which is preliminary data.</text>
</comment>
<evidence type="ECO:0000256" key="6">
    <source>
        <dbReference type="ARBA" id="ARBA00023002"/>
    </source>
</evidence>
<dbReference type="EMBL" id="CAKOGL010000004">
    <property type="protein sequence ID" value="CAH2085167.1"/>
    <property type="molecule type" value="Genomic_DNA"/>
</dbReference>